<dbReference type="InterPro" id="IPR026444">
    <property type="entry name" value="Secre_tail"/>
</dbReference>
<dbReference type="InterPro" id="IPR011635">
    <property type="entry name" value="CARDB"/>
</dbReference>
<dbReference type="EMBL" id="CP094534">
    <property type="protein sequence ID" value="UOE36287.1"/>
    <property type="molecule type" value="Genomic_DNA"/>
</dbReference>
<dbReference type="Pfam" id="PF07705">
    <property type="entry name" value="CARDB"/>
    <property type="match status" value="1"/>
</dbReference>
<sequence>MTVVPNDVAVVSINAPATPAVLGTNPVTVTIRNEGTATLTSATLTYTVNNGATPATNSQTFNGLSLGYRATQQLTFTTPISLAQAGTFTLTVTGSLPNGQPDGNASNNLQTITFDQNQPANDEPCGALALTGQLTSTTANCTTSTIGGIVNSLPTCSNAQLPKDAWFTWTPTVSNPTLYFGGNAAGLVRVFTAATCATGFVQVTCRASAGPNTSLGAVAFTGLTAGTRYYLAVSGYASNDPTGPFTIGLTPLGTRPQTNAPALAVFPNPTATGSFTLRLADGSARTGRLQLLNALGQAVRTQALTAAPEQQVSTRGLAPGLYTLLVQAGAETLTRKVVVE</sequence>
<keyword evidence="4" id="KW-1185">Reference proteome</keyword>
<feature type="domain" description="Secretion system C-terminal sorting" evidence="2">
    <location>
        <begin position="265"/>
        <end position="339"/>
    </location>
</feature>
<accession>A0ABY4BDA9</accession>
<reference evidence="3 4" key="1">
    <citation type="submission" date="2022-03" db="EMBL/GenBank/DDBJ databases">
        <title>Hymenobactersp. isolated from the air.</title>
        <authorList>
            <person name="Won M."/>
            <person name="Kwon S.-W."/>
        </authorList>
    </citation>
    <scope>NUCLEOTIDE SEQUENCE [LARGE SCALE GENOMIC DNA]</scope>
    <source>
        <strain evidence="3 4">KACC 22596</strain>
    </source>
</reference>
<dbReference type="Pfam" id="PF18962">
    <property type="entry name" value="Por_Secre_tail"/>
    <property type="match status" value="1"/>
</dbReference>
<evidence type="ECO:0000313" key="3">
    <source>
        <dbReference type="EMBL" id="UOE36287.1"/>
    </source>
</evidence>
<name>A0ABY4BDA9_9BACT</name>
<protein>
    <submittedName>
        <fullName evidence="3">T9SS type A sorting domain-containing protein</fullName>
    </submittedName>
</protein>
<evidence type="ECO:0000313" key="4">
    <source>
        <dbReference type="Proteomes" id="UP000831390"/>
    </source>
</evidence>
<dbReference type="NCBIfam" id="TIGR04183">
    <property type="entry name" value="Por_Secre_tail"/>
    <property type="match status" value="1"/>
</dbReference>
<dbReference type="InterPro" id="IPR013783">
    <property type="entry name" value="Ig-like_fold"/>
</dbReference>
<organism evidence="3 4">
    <name type="scientific">Hymenobacter monticola</name>
    <dbReference type="NCBI Taxonomy" id="1705399"/>
    <lineage>
        <taxon>Bacteria</taxon>
        <taxon>Pseudomonadati</taxon>
        <taxon>Bacteroidota</taxon>
        <taxon>Cytophagia</taxon>
        <taxon>Cytophagales</taxon>
        <taxon>Hymenobacteraceae</taxon>
        <taxon>Hymenobacter</taxon>
    </lineage>
</organism>
<dbReference type="Proteomes" id="UP000831390">
    <property type="component" value="Chromosome"/>
</dbReference>
<gene>
    <name evidence="3" type="ORF">MTP16_02010</name>
</gene>
<evidence type="ECO:0000259" key="2">
    <source>
        <dbReference type="Pfam" id="PF18962"/>
    </source>
</evidence>
<dbReference type="Gene3D" id="2.60.40.10">
    <property type="entry name" value="Immunoglobulins"/>
    <property type="match status" value="1"/>
</dbReference>
<proteinExistence type="predicted"/>
<feature type="domain" description="CARDB" evidence="1">
    <location>
        <begin position="7"/>
        <end position="109"/>
    </location>
</feature>
<evidence type="ECO:0000259" key="1">
    <source>
        <dbReference type="Pfam" id="PF07705"/>
    </source>
</evidence>